<evidence type="ECO:0000256" key="2">
    <source>
        <dbReference type="ARBA" id="ARBA00006442"/>
    </source>
</evidence>
<dbReference type="PANTHER" id="PTHR43557:SF6">
    <property type="entry name" value="MONODEHYDROASCORBATE REDUCTASE, CHLOROPLASTIC_MITOCHONDRIAL"/>
    <property type="match status" value="1"/>
</dbReference>
<evidence type="ECO:0000313" key="11">
    <source>
        <dbReference type="Proteomes" id="UP000198341"/>
    </source>
</evidence>
<name>K8F1Z2_9CHLO</name>
<organism evidence="10 11">
    <name type="scientific">Bathycoccus prasinos</name>
    <dbReference type="NCBI Taxonomy" id="41875"/>
    <lineage>
        <taxon>Eukaryota</taxon>
        <taxon>Viridiplantae</taxon>
        <taxon>Chlorophyta</taxon>
        <taxon>Mamiellophyceae</taxon>
        <taxon>Mamiellales</taxon>
        <taxon>Bathycoccaceae</taxon>
        <taxon>Bathycoccus</taxon>
    </lineage>
</organism>
<evidence type="ECO:0000313" key="10">
    <source>
        <dbReference type="EMBL" id="CCO15538.1"/>
    </source>
</evidence>
<dbReference type="PRINTS" id="PR00469">
    <property type="entry name" value="PNDRDTASEII"/>
</dbReference>
<dbReference type="EC" id="1.6.5.4" evidence="7"/>
<dbReference type="OrthoDB" id="432169at2759"/>
<dbReference type="GO" id="GO:0016656">
    <property type="term" value="F:monodehydroascorbate reductase (NADH) activity"/>
    <property type="evidence" value="ECO:0007669"/>
    <property type="project" value="UniProtKB-EC"/>
</dbReference>
<dbReference type="Proteomes" id="UP000198341">
    <property type="component" value="Chromosome 3"/>
</dbReference>
<evidence type="ECO:0000259" key="9">
    <source>
        <dbReference type="Pfam" id="PF21791"/>
    </source>
</evidence>
<dbReference type="InterPro" id="IPR036188">
    <property type="entry name" value="FAD/NAD-bd_sf"/>
</dbReference>
<dbReference type="Pfam" id="PF07992">
    <property type="entry name" value="Pyr_redox_2"/>
    <property type="match status" value="1"/>
</dbReference>
<keyword evidence="6" id="KW-0520">NAD</keyword>
<evidence type="ECO:0000256" key="4">
    <source>
        <dbReference type="ARBA" id="ARBA00022827"/>
    </source>
</evidence>
<protein>
    <recommendedName>
        <fullName evidence="7">monodehydroascorbate reductase (NADH)</fullName>
        <ecNumber evidence="7">1.6.5.4</ecNumber>
    </recommendedName>
</protein>
<evidence type="ECO:0000259" key="8">
    <source>
        <dbReference type="Pfam" id="PF07992"/>
    </source>
</evidence>
<dbReference type="AlphaFoldDB" id="K8F1Z2"/>
<dbReference type="GeneID" id="19016630"/>
<evidence type="ECO:0000256" key="3">
    <source>
        <dbReference type="ARBA" id="ARBA00022630"/>
    </source>
</evidence>
<reference evidence="10 11" key="1">
    <citation type="submission" date="2011-10" db="EMBL/GenBank/DDBJ databases">
        <authorList>
            <person name="Genoscope - CEA"/>
        </authorList>
    </citation>
    <scope>NUCLEOTIDE SEQUENCE [LARGE SCALE GENOMIC DNA]</scope>
    <source>
        <strain evidence="10 11">RCC 1105</strain>
    </source>
</reference>
<dbReference type="PANTHER" id="PTHR43557">
    <property type="entry name" value="APOPTOSIS-INDUCING FACTOR 1"/>
    <property type="match status" value="1"/>
</dbReference>
<evidence type="ECO:0000256" key="7">
    <source>
        <dbReference type="ARBA" id="ARBA00038920"/>
    </source>
</evidence>
<keyword evidence="4" id="KW-0274">FAD</keyword>
<evidence type="ECO:0000256" key="6">
    <source>
        <dbReference type="ARBA" id="ARBA00023027"/>
    </source>
</evidence>
<dbReference type="Gene3D" id="3.30.390.30">
    <property type="match status" value="1"/>
</dbReference>
<dbReference type="Pfam" id="PF21791">
    <property type="entry name" value="MDHAR3-like_C"/>
    <property type="match status" value="1"/>
</dbReference>
<proteinExistence type="inferred from homology"/>
<dbReference type="STRING" id="41875.K8F1Z2"/>
<keyword evidence="5" id="KW-0560">Oxidoreductase</keyword>
<keyword evidence="3" id="KW-0285">Flavoprotein</keyword>
<gene>
    <name evidence="10" type="ORF">Bathy03g00920</name>
</gene>
<dbReference type="SUPFAM" id="SSF51905">
    <property type="entry name" value="FAD/NAD(P)-binding domain"/>
    <property type="match status" value="2"/>
</dbReference>
<dbReference type="InterPro" id="IPR050446">
    <property type="entry name" value="FAD-oxidoreductase/Apoptosis"/>
</dbReference>
<dbReference type="GO" id="GO:0005737">
    <property type="term" value="C:cytoplasm"/>
    <property type="evidence" value="ECO:0007669"/>
    <property type="project" value="TreeGrafter"/>
</dbReference>
<evidence type="ECO:0000256" key="5">
    <source>
        <dbReference type="ARBA" id="ARBA00023002"/>
    </source>
</evidence>
<dbReference type="InterPro" id="IPR023753">
    <property type="entry name" value="FAD/NAD-binding_dom"/>
</dbReference>
<dbReference type="InterPro" id="IPR016156">
    <property type="entry name" value="FAD/NAD-linked_Rdtase_dimer_sf"/>
</dbReference>
<feature type="domain" description="Monodehydroascorbate reductase 3-like C-terminal" evidence="9">
    <location>
        <begin position="353"/>
        <end position="446"/>
    </location>
</feature>
<comment type="similarity">
    <text evidence="2">Belongs to the FAD-dependent oxidoreductase family.</text>
</comment>
<dbReference type="InterPro" id="IPR048618">
    <property type="entry name" value="MDHAR3-like_C"/>
</dbReference>
<feature type="domain" description="FAD/NAD(P)-binding" evidence="8">
    <location>
        <begin position="5"/>
        <end position="332"/>
    </location>
</feature>
<dbReference type="RefSeq" id="XP_007514101.1">
    <property type="nucleotide sequence ID" value="XM_007514039.1"/>
</dbReference>
<evidence type="ECO:0000256" key="1">
    <source>
        <dbReference type="ARBA" id="ARBA00001974"/>
    </source>
</evidence>
<comment type="cofactor">
    <cofactor evidence="1">
        <name>FAD</name>
        <dbReference type="ChEBI" id="CHEBI:57692"/>
    </cofactor>
</comment>
<dbReference type="EMBL" id="FO082276">
    <property type="protein sequence ID" value="CCO15538.1"/>
    <property type="molecule type" value="Genomic_DNA"/>
</dbReference>
<accession>K8F1Z2</accession>
<keyword evidence="11" id="KW-1185">Reference proteome</keyword>
<dbReference type="PRINTS" id="PR00368">
    <property type="entry name" value="FADPNR"/>
</dbReference>
<sequence length="463" mass="49876">MAQRRVVIVGGGNSAGYLVRALVGAPSSSSSLSSPSSSSVTIVSEENVLPYERPALSKAFLNEQSPARLPGFHTCVGGGGERQTEEWYKEKEVETKLGTKITKCDYEKKRVETASGEIIEYDALVIATGVSAHKGSFIEGFDGKMCKVLRSHEDALEVVKAMDAKPKHPVVVGGGYIGLEVAAGMCARGLKPTVVLLESNIMARLFTKEIAAHYEQLYESKGATFIKNASVKKINDGKSVILNDGRELDADLVVLGVGSDVRPNVEPFCDSSSGGLLEKGKDGGIKVNGKFETSQKDVYAIGDVCSFPVRLTGPNENEEHYRMEHVKHARASAAHCARTLIGEKDVPDYKYEPFFYSRVFEQPNSDRPVSWQFYGFGGHAAMETGKVSAVGPIGDFKPQLVSFWIETSTKKCIGCFLESGGSIETQIAKDLGEKNPVVDVDALAKSATVAEAMSVCAEALKKN</sequence>
<dbReference type="KEGG" id="bpg:Bathy03g00920"/>
<dbReference type="Gene3D" id="3.50.50.60">
    <property type="entry name" value="FAD/NAD(P)-binding domain"/>
    <property type="match status" value="2"/>
</dbReference>
<dbReference type="eggNOG" id="KOG1336">
    <property type="taxonomic scope" value="Eukaryota"/>
</dbReference>